<dbReference type="SUPFAM" id="SSF82114">
    <property type="entry name" value="Riboflavin kinase-like"/>
    <property type="match status" value="1"/>
</dbReference>
<evidence type="ECO:0000259" key="13">
    <source>
        <dbReference type="SMART" id="SM00904"/>
    </source>
</evidence>
<dbReference type="Pfam" id="PF00925">
    <property type="entry name" value="GTP_cyclohydro2"/>
    <property type="match status" value="1"/>
</dbReference>
<evidence type="ECO:0000256" key="10">
    <source>
        <dbReference type="ARBA" id="ARBA00022741"/>
    </source>
</evidence>
<dbReference type="EMBL" id="WLYK01000013">
    <property type="protein sequence ID" value="MTD17114.1"/>
    <property type="molecule type" value="Genomic_DNA"/>
</dbReference>
<dbReference type="InterPro" id="IPR015865">
    <property type="entry name" value="Riboflavin_kinase_bac/euk"/>
</dbReference>
<organism evidence="14 15">
    <name type="scientific">Nakamurella alba</name>
    <dbReference type="NCBI Taxonomy" id="2665158"/>
    <lineage>
        <taxon>Bacteria</taxon>
        <taxon>Bacillati</taxon>
        <taxon>Actinomycetota</taxon>
        <taxon>Actinomycetes</taxon>
        <taxon>Nakamurellales</taxon>
        <taxon>Nakamurellaceae</taxon>
        <taxon>Nakamurella</taxon>
    </lineage>
</organism>
<gene>
    <name evidence="14" type="ORF">GIS00_24565</name>
</gene>
<dbReference type="SUPFAM" id="SSF55821">
    <property type="entry name" value="YrdC/RibB"/>
    <property type="match status" value="1"/>
</dbReference>
<comment type="similarity">
    <text evidence="4">In the N-terminal section; belongs to the DHBP synthase family.</text>
</comment>
<comment type="catalytic activity">
    <reaction evidence="1">
        <text>D-ribulose 5-phosphate = (2S)-2-hydroxy-3-oxobutyl phosphate + formate + H(+)</text>
        <dbReference type="Rhea" id="RHEA:18457"/>
        <dbReference type="ChEBI" id="CHEBI:15378"/>
        <dbReference type="ChEBI" id="CHEBI:15740"/>
        <dbReference type="ChEBI" id="CHEBI:58121"/>
        <dbReference type="ChEBI" id="CHEBI:58830"/>
        <dbReference type="EC" id="4.1.99.12"/>
    </reaction>
</comment>
<keyword evidence="7" id="KW-0288">FMN</keyword>
<dbReference type="GO" id="GO:0046872">
    <property type="term" value="F:metal ion binding"/>
    <property type="evidence" value="ECO:0007669"/>
    <property type="project" value="UniProtKB-KW"/>
</dbReference>
<evidence type="ECO:0000256" key="2">
    <source>
        <dbReference type="ARBA" id="ARBA00002284"/>
    </source>
</evidence>
<evidence type="ECO:0000256" key="6">
    <source>
        <dbReference type="ARBA" id="ARBA00022630"/>
    </source>
</evidence>
<dbReference type="InterPro" id="IPR000422">
    <property type="entry name" value="DHBP_synthase_RibB"/>
</dbReference>
<comment type="catalytic activity">
    <reaction evidence="12">
        <text>riboflavin + ATP = FMN + ADP + H(+)</text>
        <dbReference type="Rhea" id="RHEA:14357"/>
        <dbReference type="ChEBI" id="CHEBI:15378"/>
        <dbReference type="ChEBI" id="CHEBI:30616"/>
        <dbReference type="ChEBI" id="CHEBI:57986"/>
        <dbReference type="ChEBI" id="CHEBI:58210"/>
        <dbReference type="ChEBI" id="CHEBI:456216"/>
        <dbReference type="EC" id="2.7.1.26"/>
    </reaction>
</comment>
<keyword evidence="11" id="KW-0067">ATP-binding</keyword>
<dbReference type="Proteomes" id="UP000460221">
    <property type="component" value="Unassembled WGS sequence"/>
</dbReference>
<keyword evidence="6" id="KW-0285">Flavoprotein</keyword>
<evidence type="ECO:0000256" key="9">
    <source>
        <dbReference type="ARBA" id="ARBA00022723"/>
    </source>
</evidence>
<evidence type="ECO:0000256" key="4">
    <source>
        <dbReference type="ARBA" id="ARBA00005520"/>
    </source>
</evidence>
<evidence type="ECO:0000256" key="1">
    <source>
        <dbReference type="ARBA" id="ARBA00000141"/>
    </source>
</evidence>
<dbReference type="Pfam" id="PF01687">
    <property type="entry name" value="Flavokinase"/>
    <property type="match status" value="1"/>
</dbReference>
<keyword evidence="9" id="KW-0479">Metal-binding</keyword>
<dbReference type="UniPathway" id="UPA00275">
    <property type="reaction ID" value="UER00399"/>
</dbReference>
<keyword evidence="10" id="KW-0547">Nucleotide-binding</keyword>
<dbReference type="InterPro" id="IPR036144">
    <property type="entry name" value="RibA-like_sf"/>
</dbReference>
<dbReference type="Pfam" id="PF00926">
    <property type="entry name" value="DHBP_synthase"/>
    <property type="match status" value="1"/>
</dbReference>
<dbReference type="GO" id="GO:0005829">
    <property type="term" value="C:cytosol"/>
    <property type="evidence" value="ECO:0007669"/>
    <property type="project" value="TreeGrafter"/>
</dbReference>
<proteinExistence type="inferred from homology"/>
<dbReference type="PANTHER" id="PTHR21327:SF18">
    <property type="entry name" value="3,4-DIHYDROXY-2-BUTANONE 4-PHOSPHATE SYNTHASE"/>
    <property type="match status" value="1"/>
</dbReference>
<evidence type="ECO:0000256" key="11">
    <source>
        <dbReference type="ARBA" id="ARBA00022840"/>
    </source>
</evidence>
<comment type="function">
    <text evidence="2">Catalyzes the conversion of D-ribulose 5-phosphate to formate and 3,4-dihydroxy-2-butanone 4-phosphate.</text>
</comment>
<dbReference type="SUPFAM" id="SSF142695">
    <property type="entry name" value="RibA-like"/>
    <property type="match status" value="1"/>
</dbReference>
<evidence type="ECO:0000313" key="14">
    <source>
        <dbReference type="EMBL" id="MTD17114.1"/>
    </source>
</evidence>
<dbReference type="InterPro" id="IPR032677">
    <property type="entry name" value="GTP_cyclohydro_II"/>
</dbReference>
<dbReference type="Gene3D" id="3.90.870.10">
    <property type="entry name" value="DHBP synthase"/>
    <property type="match status" value="1"/>
</dbReference>
<dbReference type="GO" id="GO:0009231">
    <property type="term" value="P:riboflavin biosynthetic process"/>
    <property type="evidence" value="ECO:0007669"/>
    <property type="project" value="UniProtKB-UniPathway"/>
</dbReference>
<protein>
    <recommendedName>
        <fullName evidence="13">Riboflavin kinase domain-containing protein</fullName>
    </recommendedName>
</protein>
<dbReference type="RefSeq" id="WP_154771106.1">
    <property type="nucleotide sequence ID" value="NZ_WLYK01000013.1"/>
</dbReference>
<dbReference type="GO" id="GO:0005524">
    <property type="term" value="F:ATP binding"/>
    <property type="evidence" value="ECO:0007669"/>
    <property type="project" value="UniProtKB-KW"/>
</dbReference>
<reference evidence="14 15" key="1">
    <citation type="submission" date="2019-11" db="EMBL/GenBank/DDBJ databases">
        <authorList>
            <person name="Jiang L.-Q."/>
        </authorList>
    </citation>
    <scope>NUCLEOTIDE SEQUENCE [LARGE SCALE GENOMIC DNA]</scope>
    <source>
        <strain evidence="14 15">YIM 132087</strain>
    </source>
</reference>
<dbReference type="AlphaFoldDB" id="A0A7K1FWC9"/>
<dbReference type="GO" id="GO:0008686">
    <property type="term" value="F:3,4-dihydroxy-2-butanone-4-phosphate synthase activity"/>
    <property type="evidence" value="ECO:0007669"/>
    <property type="project" value="UniProtKB-EC"/>
</dbReference>
<evidence type="ECO:0000256" key="8">
    <source>
        <dbReference type="ARBA" id="ARBA00022679"/>
    </source>
</evidence>
<dbReference type="SMART" id="SM00904">
    <property type="entry name" value="Flavokinase"/>
    <property type="match status" value="1"/>
</dbReference>
<sequence length="512" mass="52836">MRKSDGTVLHAVAALRAGQPVVLIDDSGPECVGAVTAAGEHTTPEVVAFSVRHGSGFLTVAVTGADADRFGLVPMDPAAAPGSRGYTVSVDALGGGTGISAEDRSLTVRTLADPAGSCLDLSRPGHVVPIRVADDGTASHRALPEVAVGLVTAAGLRPVAALTALVGDLAPGGLPGRDGLEAFAAEHDLCAVTVDEVVSFLATPRVVALRGSTLRTDRHEVRVQAYRDVRGGPVHSATMWGELPEHGAAVHIHVDCPQEHLLGGVLCGCRSRRDAAIRALEWSGSGALVRVAVRAPEDAIATWCAAGADPDRAAHVATAAAIVAELGLVSVTAVEIGDDLVGALWDHGVRVGPRDRAPRSVVRAPGAAAGADTLATVIGTVVHGDKRGRELGFPTANIGIEVDRCRLPDGVYGGLARVVGDAGPSDFVPAAISVGSNPTFPGTDQRFEVHLLDFTGDLYGRRVEVLPLTFVRPTLPFESVEALVVQIESDIREIRRLAMVPPAVAARTHSSN</sequence>
<dbReference type="GO" id="GO:0008531">
    <property type="term" value="F:riboflavin kinase activity"/>
    <property type="evidence" value="ECO:0007669"/>
    <property type="project" value="UniProtKB-EC"/>
</dbReference>
<comment type="caution">
    <text evidence="14">The sequence shown here is derived from an EMBL/GenBank/DDBJ whole genome shotgun (WGS) entry which is preliminary data.</text>
</comment>
<evidence type="ECO:0000256" key="7">
    <source>
        <dbReference type="ARBA" id="ARBA00022643"/>
    </source>
</evidence>
<name>A0A7K1FWC9_9ACTN</name>
<keyword evidence="15" id="KW-1185">Reference proteome</keyword>
<feature type="domain" description="Riboflavin kinase" evidence="13">
    <location>
        <begin position="374"/>
        <end position="498"/>
    </location>
</feature>
<dbReference type="InterPro" id="IPR017945">
    <property type="entry name" value="DHBP_synth_RibB-like_a/b_dom"/>
</dbReference>
<evidence type="ECO:0000313" key="15">
    <source>
        <dbReference type="Proteomes" id="UP000460221"/>
    </source>
</evidence>
<dbReference type="PANTHER" id="PTHR21327">
    <property type="entry name" value="GTP CYCLOHYDROLASE II-RELATED"/>
    <property type="match status" value="1"/>
</dbReference>
<accession>A0A7K1FWC9</accession>
<dbReference type="InterPro" id="IPR023465">
    <property type="entry name" value="Riboflavin_kinase_dom_sf"/>
</dbReference>
<evidence type="ECO:0000256" key="12">
    <source>
        <dbReference type="ARBA" id="ARBA00047880"/>
    </source>
</evidence>
<dbReference type="Gene3D" id="3.40.50.10990">
    <property type="entry name" value="GTP cyclohydrolase II"/>
    <property type="match status" value="1"/>
</dbReference>
<comment type="pathway">
    <text evidence="3">Cofactor biosynthesis; riboflavin biosynthesis; 2-hydroxy-3-oxobutyl phosphate from D-ribulose 5-phosphate: step 1/1.</text>
</comment>
<keyword evidence="8" id="KW-0808">Transferase</keyword>
<evidence type="ECO:0000256" key="5">
    <source>
        <dbReference type="ARBA" id="ARBA00022619"/>
    </source>
</evidence>
<dbReference type="GO" id="GO:0003935">
    <property type="term" value="F:GTP cyclohydrolase II activity"/>
    <property type="evidence" value="ECO:0007669"/>
    <property type="project" value="TreeGrafter"/>
</dbReference>
<evidence type="ECO:0000256" key="3">
    <source>
        <dbReference type="ARBA" id="ARBA00004904"/>
    </source>
</evidence>
<keyword evidence="5" id="KW-0686">Riboflavin biosynthesis</keyword>
<dbReference type="Gene3D" id="2.40.30.30">
    <property type="entry name" value="Riboflavin kinase-like"/>
    <property type="match status" value="1"/>
</dbReference>